<dbReference type="STRING" id="1307763.L21SP4_00183"/>
<dbReference type="PROSITE" id="PS50943">
    <property type="entry name" value="HTH_CROC1"/>
    <property type="match status" value="1"/>
</dbReference>
<dbReference type="AlphaFoldDB" id="A0A0G3EDK2"/>
<feature type="domain" description="HTH cro/C1-type" evidence="1">
    <location>
        <begin position="8"/>
        <end position="63"/>
    </location>
</feature>
<dbReference type="KEGG" id="vbl:L21SP4_00183"/>
<protein>
    <recommendedName>
        <fullName evidence="1">HTH cro/C1-type domain-containing protein</fullName>
    </recommendedName>
</protein>
<organism evidence="2 3">
    <name type="scientific">Kiritimatiella glycovorans</name>
    <dbReference type="NCBI Taxonomy" id="1307763"/>
    <lineage>
        <taxon>Bacteria</taxon>
        <taxon>Pseudomonadati</taxon>
        <taxon>Kiritimatiellota</taxon>
        <taxon>Kiritimatiellia</taxon>
        <taxon>Kiritimatiellales</taxon>
        <taxon>Kiritimatiellaceae</taxon>
        <taxon>Kiritimatiella</taxon>
    </lineage>
</organism>
<dbReference type="InterPro" id="IPR053830">
    <property type="entry name" value="DUF6922"/>
</dbReference>
<dbReference type="GO" id="GO:0003677">
    <property type="term" value="F:DNA binding"/>
    <property type="evidence" value="ECO:0007669"/>
    <property type="project" value="InterPro"/>
</dbReference>
<dbReference type="SMART" id="SM00530">
    <property type="entry name" value="HTH_XRE"/>
    <property type="match status" value="1"/>
</dbReference>
<evidence type="ECO:0000259" key="1">
    <source>
        <dbReference type="PROSITE" id="PS50943"/>
    </source>
</evidence>
<reference evidence="3" key="1">
    <citation type="submission" date="2015-02" db="EMBL/GenBank/DDBJ databases">
        <title>Description and complete genome sequence of the first cultured representative of the subdivision 5 of the Verrucomicrobia phylum.</title>
        <authorList>
            <person name="Spring S."/>
            <person name="Bunk B."/>
            <person name="Sproer C."/>
            <person name="Klenk H.-P."/>
        </authorList>
    </citation>
    <scope>NUCLEOTIDE SEQUENCE [LARGE SCALE GENOMIC DNA]</scope>
    <source>
        <strain evidence="3">L21-Fru-AB</strain>
    </source>
</reference>
<proteinExistence type="predicted"/>
<dbReference type="CDD" id="cd00093">
    <property type="entry name" value="HTH_XRE"/>
    <property type="match status" value="1"/>
</dbReference>
<keyword evidence="3" id="KW-1185">Reference proteome</keyword>
<dbReference type="RefSeq" id="WP_052880894.1">
    <property type="nucleotide sequence ID" value="NZ_CP010904.1"/>
</dbReference>
<dbReference type="Pfam" id="PF21956">
    <property type="entry name" value="DUF6922"/>
    <property type="match status" value="1"/>
</dbReference>
<dbReference type="InterPro" id="IPR001387">
    <property type="entry name" value="Cro/C1-type_HTH"/>
</dbReference>
<gene>
    <name evidence="2" type="ORF">L21SP4_00183</name>
</gene>
<dbReference type="OrthoDB" id="1364214at2"/>
<name>A0A0G3EDK2_9BACT</name>
<dbReference type="Pfam" id="PF01381">
    <property type="entry name" value="HTH_3"/>
    <property type="match status" value="1"/>
</dbReference>
<accession>A0A0G3EDK2</accession>
<evidence type="ECO:0000313" key="3">
    <source>
        <dbReference type="Proteomes" id="UP000035268"/>
    </source>
</evidence>
<reference evidence="2 3" key="2">
    <citation type="journal article" date="2016" name="ISME J.">
        <title>Characterization of the first cultured representative of Verrucomicrobia subdivision 5 indicates the proposal of a novel phylum.</title>
        <authorList>
            <person name="Spring S."/>
            <person name="Bunk B."/>
            <person name="Sproer C."/>
            <person name="Schumann P."/>
            <person name="Rohde M."/>
            <person name="Tindall B.J."/>
            <person name="Klenk H.P."/>
        </authorList>
    </citation>
    <scope>NUCLEOTIDE SEQUENCE [LARGE SCALE GENOMIC DNA]</scope>
    <source>
        <strain evidence="2 3">L21-Fru-AB</strain>
    </source>
</reference>
<dbReference type="SUPFAM" id="SSF47413">
    <property type="entry name" value="lambda repressor-like DNA-binding domains"/>
    <property type="match status" value="1"/>
</dbReference>
<dbReference type="EMBL" id="CP010904">
    <property type="protein sequence ID" value="AKJ63467.1"/>
    <property type="molecule type" value="Genomic_DNA"/>
</dbReference>
<dbReference type="InterPro" id="IPR010982">
    <property type="entry name" value="Lambda_DNA-bd_dom_sf"/>
</dbReference>
<dbReference type="Gene3D" id="1.10.260.40">
    <property type="entry name" value="lambda repressor-like DNA-binding domains"/>
    <property type="match status" value="1"/>
</dbReference>
<sequence>MKSVSEQLRARRIELGLTLADAARRAGTSAATLSRYEHGWSRFETYTLNKLARALDCELRITLEPEEAGEDRPAPGIDEAVQRLARLFWDRTLSKSDLERYPVWVAERVLDYGNLEDVRMLRALLGRESFVRAAARAHRVSNVTRNFWKQILMMEGVPCTNESSRSTAWNS</sequence>
<dbReference type="Proteomes" id="UP000035268">
    <property type="component" value="Chromosome"/>
</dbReference>
<evidence type="ECO:0000313" key="2">
    <source>
        <dbReference type="EMBL" id="AKJ63467.1"/>
    </source>
</evidence>